<protein>
    <submittedName>
        <fullName evidence="2">Uncharacterized protein</fullName>
    </submittedName>
</protein>
<dbReference type="EMBL" id="CADCTG010000022">
    <property type="protein sequence ID" value="CAA9213181.1"/>
    <property type="molecule type" value="Genomic_DNA"/>
</dbReference>
<gene>
    <name evidence="2" type="ORF">AVDCRST_MAG08-185</name>
</gene>
<accession>A0A6J4H2K4</accession>
<feature type="non-terminal residue" evidence="2">
    <location>
        <position position="46"/>
    </location>
</feature>
<sequence length="46" mass="5470">SPPPPAGRRWRWPPRARRRRRCRPFGNSWPATWPKQGASVPARRRP</sequence>
<organism evidence="2">
    <name type="scientific">uncultured Acetobacteraceae bacterium</name>
    <dbReference type="NCBI Taxonomy" id="169975"/>
    <lineage>
        <taxon>Bacteria</taxon>
        <taxon>Pseudomonadati</taxon>
        <taxon>Pseudomonadota</taxon>
        <taxon>Alphaproteobacteria</taxon>
        <taxon>Acetobacterales</taxon>
        <taxon>Acetobacteraceae</taxon>
        <taxon>environmental samples</taxon>
    </lineage>
</organism>
<feature type="region of interest" description="Disordered" evidence="1">
    <location>
        <begin position="1"/>
        <end position="46"/>
    </location>
</feature>
<feature type="compositionally biased region" description="Basic residues" evidence="1">
    <location>
        <begin position="8"/>
        <end position="23"/>
    </location>
</feature>
<evidence type="ECO:0000313" key="2">
    <source>
        <dbReference type="EMBL" id="CAA9213181.1"/>
    </source>
</evidence>
<reference evidence="2" key="1">
    <citation type="submission" date="2020-02" db="EMBL/GenBank/DDBJ databases">
        <authorList>
            <person name="Meier V. D."/>
        </authorList>
    </citation>
    <scope>NUCLEOTIDE SEQUENCE</scope>
    <source>
        <strain evidence="2">AVDCRST_MAG08</strain>
    </source>
</reference>
<proteinExistence type="predicted"/>
<name>A0A6J4H2K4_9PROT</name>
<evidence type="ECO:0000256" key="1">
    <source>
        <dbReference type="SAM" id="MobiDB-lite"/>
    </source>
</evidence>
<feature type="non-terminal residue" evidence="2">
    <location>
        <position position="1"/>
    </location>
</feature>
<dbReference type="AlphaFoldDB" id="A0A6J4H2K4"/>